<dbReference type="InterPro" id="IPR001082">
    <property type="entry name" value="Pilin"/>
</dbReference>
<dbReference type="OrthoDB" id="5767514at2"/>
<dbReference type="PANTHER" id="PTHR30093:SF34">
    <property type="entry name" value="PREPILIN PEPTIDASE-DEPENDENT PROTEIN D"/>
    <property type="match status" value="1"/>
</dbReference>
<keyword evidence="2" id="KW-0488">Methylation</keyword>
<dbReference type="GO" id="GO:0007155">
    <property type="term" value="P:cell adhesion"/>
    <property type="evidence" value="ECO:0007669"/>
    <property type="project" value="InterPro"/>
</dbReference>
<dbReference type="GO" id="GO:0043107">
    <property type="term" value="P:type IV pilus-dependent motility"/>
    <property type="evidence" value="ECO:0007669"/>
    <property type="project" value="TreeGrafter"/>
</dbReference>
<dbReference type="Pfam" id="PF07963">
    <property type="entry name" value="N_methyl"/>
    <property type="match status" value="1"/>
</dbReference>
<dbReference type="InterPro" id="IPR012902">
    <property type="entry name" value="N_methyl_site"/>
</dbReference>
<keyword evidence="3" id="KW-0281">Fimbrium</keyword>
<comment type="caution">
    <text evidence="5">The sequence shown here is derived from an EMBL/GenBank/DDBJ whole genome shotgun (WGS) entry which is preliminary data.</text>
</comment>
<dbReference type="RefSeq" id="WP_111984021.1">
    <property type="nucleotide sequence ID" value="NZ_NFZS01000004.1"/>
</dbReference>
<evidence type="ECO:0000256" key="1">
    <source>
        <dbReference type="ARBA" id="ARBA00005233"/>
    </source>
</evidence>
<proteinExistence type="inferred from homology"/>
<dbReference type="SUPFAM" id="SSF54523">
    <property type="entry name" value="Pili subunits"/>
    <property type="match status" value="1"/>
</dbReference>
<keyword evidence="6" id="KW-1185">Reference proteome</keyword>
<sequence length="152" mass="15643">MKNVQKGFTLIELMIVVAIIAILAAIAVPAYQNYIIRSKVTEAVSAIDMARTAVAESVQSTGLLPKSNASAGLPATIASQYVTNVQIDTAGSGKITATVTGTNSDADNKTIIYAPFDSNGTAWANGSTGSISWKCSGQGGTVPSKYLPAACR</sequence>
<dbReference type="EMBL" id="NFZS01000004">
    <property type="protein sequence ID" value="RAO75552.1"/>
    <property type="molecule type" value="Genomic_DNA"/>
</dbReference>
<keyword evidence="4" id="KW-0812">Transmembrane</keyword>
<dbReference type="PROSITE" id="PS00409">
    <property type="entry name" value="PROKAR_NTER_METHYL"/>
    <property type="match status" value="1"/>
</dbReference>
<feature type="transmembrane region" description="Helical" evidence="4">
    <location>
        <begin position="7"/>
        <end position="31"/>
    </location>
</feature>
<dbReference type="Proteomes" id="UP000248926">
    <property type="component" value="Unassembled WGS sequence"/>
</dbReference>
<dbReference type="Pfam" id="PF00114">
    <property type="entry name" value="Pilin"/>
    <property type="match status" value="1"/>
</dbReference>
<evidence type="ECO:0000313" key="6">
    <source>
        <dbReference type="Proteomes" id="UP000248926"/>
    </source>
</evidence>
<evidence type="ECO:0000256" key="2">
    <source>
        <dbReference type="ARBA" id="ARBA00022481"/>
    </source>
</evidence>
<dbReference type="InterPro" id="IPR045584">
    <property type="entry name" value="Pilin-like"/>
</dbReference>
<evidence type="ECO:0000256" key="4">
    <source>
        <dbReference type="SAM" id="Phobius"/>
    </source>
</evidence>
<gene>
    <name evidence="5" type="ORF">CA260_15935</name>
</gene>
<dbReference type="PANTHER" id="PTHR30093">
    <property type="entry name" value="GENERAL SECRETION PATHWAY PROTEIN G"/>
    <property type="match status" value="1"/>
</dbReference>
<protein>
    <recommendedName>
        <fullName evidence="7">Pilin</fullName>
    </recommendedName>
</protein>
<dbReference type="AlphaFoldDB" id="A0A328P498"/>
<dbReference type="GO" id="GO:0044096">
    <property type="term" value="C:type IV pilus"/>
    <property type="evidence" value="ECO:0007669"/>
    <property type="project" value="TreeGrafter"/>
</dbReference>
<evidence type="ECO:0000313" key="5">
    <source>
        <dbReference type="EMBL" id="RAO75552.1"/>
    </source>
</evidence>
<dbReference type="NCBIfam" id="TIGR02532">
    <property type="entry name" value="IV_pilin_GFxxxE"/>
    <property type="match status" value="1"/>
</dbReference>
<keyword evidence="4" id="KW-1133">Transmembrane helix</keyword>
<evidence type="ECO:0008006" key="7">
    <source>
        <dbReference type="Google" id="ProtNLM"/>
    </source>
</evidence>
<reference evidence="5 6" key="1">
    <citation type="journal article" date="2018" name="Genet. Mol. Biol.">
        <title>The genome sequence of Dyella jiangningensis FCAV SCS01 from a lignocellulose-decomposing microbial consortium metagenome reveals potential for biotechnological applications.</title>
        <authorList>
            <person name="Desiderato J.G."/>
            <person name="Alvarenga D.O."/>
            <person name="Constancio M.T.L."/>
            <person name="Alves L.M.C."/>
            <person name="Varani A.M."/>
        </authorList>
    </citation>
    <scope>NUCLEOTIDE SEQUENCE [LARGE SCALE GENOMIC DNA]</scope>
    <source>
        <strain evidence="5 6">FCAV SCS01</strain>
    </source>
</reference>
<comment type="similarity">
    <text evidence="1 3">Belongs to the N-Me-Phe pilin family.</text>
</comment>
<evidence type="ECO:0000256" key="3">
    <source>
        <dbReference type="RuleBase" id="RU000389"/>
    </source>
</evidence>
<organism evidence="5 6">
    <name type="scientific">Dyella jiangningensis</name>
    <dbReference type="NCBI Taxonomy" id="1379159"/>
    <lineage>
        <taxon>Bacteria</taxon>
        <taxon>Pseudomonadati</taxon>
        <taxon>Pseudomonadota</taxon>
        <taxon>Gammaproteobacteria</taxon>
        <taxon>Lysobacterales</taxon>
        <taxon>Rhodanobacteraceae</taxon>
        <taxon>Dyella</taxon>
    </lineage>
</organism>
<name>A0A328P498_9GAMM</name>
<dbReference type="Gene3D" id="3.30.700.10">
    <property type="entry name" value="Glycoprotein, Type 4 Pilin"/>
    <property type="match status" value="1"/>
</dbReference>
<accession>A0A328P498</accession>
<keyword evidence="4" id="KW-0472">Membrane</keyword>